<keyword evidence="3" id="KW-0597">Phosphoprotein</keyword>
<dbReference type="Proteomes" id="UP000325177">
    <property type="component" value="Chromosome"/>
</dbReference>
<feature type="coiled-coil region" evidence="9">
    <location>
        <begin position="524"/>
        <end position="575"/>
    </location>
</feature>
<dbReference type="Gene3D" id="3.30.565.10">
    <property type="entry name" value="Histidine kinase-like ATPase, C-terminal domain"/>
    <property type="match status" value="2"/>
</dbReference>
<proteinExistence type="predicted"/>
<evidence type="ECO:0000256" key="5">
    <source>
        <dbReference type="ARBA" id="ARBA00022741"/>
    </source>
</evidence>
<sequence length="830" mass="94333">MNLVVMCRGRGQSVSGLNLSWKSASNGSFCSFIFMALTGYKKNDVEYLLYFNFYLNNKELVGKKMNVDELKKQLLECLEAEELDNSQILSLTHKLANTDESKVRFSVDAGVIDRLGQELVARQETAVSELVKNSYDADAQNVTLEFCDSKDIGGTLIIEDDGQGMSREELVHGFMRVSSTSKIHEPRSPIFNRQRAGQKGIGRFSVQRLGRKLTIITQIKNNDNALKLVINWDDYNRDGNLFTVENTLEVIPKIKEKGTILTIERLRDRWSSASIQRVYRYVSDIITPIFPMDDTLEIEEEKDKFVVDFLEVNQGRKQKIADNNIMLYQHAVAVLSGEIDEAGCGWVNIQSKKLKITNEKLQIGYGQDDNQSIFPNIRGVKFKVFYFIFESSLISKLHSTSIRSRLAREGGIKLYRNGFRVLPYGEQGDDWLRLDESVRRRVILIPHGNNNFYGFVELADPENIFNETSSREGLIDNASVRELKNFVHRALVTAVARIGALRGTKVVASQKKDGNAWNDVELRIRNIALSLEELDKEFEGEEKKASRRRAVKKLKKDLSGLKAAHEEEVKKIIQERAMLRVLSSVGITVSQFIHEIKYYMDNIQSDINFLIRELSHSDDQNPYLKRVEILKKNFESFHNYTAYFNTVVSANLVRELAPLNIRNVVNSFISSMQHDAKRLDIEILTPKFNNIFLFTKSMHPSEWSSILFNFYTNSKKAIARQGVDGKILIECGEEDGRIYLEFSDNGDGIKEGNEELIFNEFFTTTAVISLDAIEASNEVVGTGLGLKIVKDIVKSHRGSVEVVSAKAEFSTCIRVEVPKASEKELTDYGL</sequence>
<evidence type="ECO:0000256" key="8">
    <source>
        <dbReference type="ARBA" id="ARBA00023012"/>
    </source>
</evidence>
<evidence type="ECO:0000259" key="10">
    <source>
        <dbReference type="PROSITE" id="PS50109"/>
    </source>
</evidence>
<evidence type="ECO:0000256" key="7">
    <source>
        <dbReference type="ARBA" id="ARBA00022840"/>
    </source>
</evidence>
<accession>A0A5P1UN71</accession>
<keyword evidence="12" id="KW-1185">Reference proteome</keyword>
<dbReference type="PRINTS" id="PR00344">
    <property type="entry name" value="BCTRLSENSOR"/>
</dbReference>
<dbReference type="InterPro" id="IPR036890">
    <property type="entry name" value="HATPase_C_sf"/>
</dbReference>
<dbReference type="Pfam" id="PF02518">
    <property type="entry name" value="HATPase_c"/>
    <property type="match status" value="1"/>
</dbReference>
<evidence type="ECO:0000256" key="6">
    <source>
        <dbReference type="ARBA" id="ARBA00022777"/>
    </source>
</evidence>
<keyword evidence="5" id="KW-0547">Nucleotide-binding</keyword>
<evidence type="ECO:0000313" key="11">
    <source>
        <dbReference type="EMBL" id="QER38351.1"/>
    </source>
</evidence>
<evidence type="ECO:0000256" key="9">
    <source>
        <dbReference type="SAM" id="Coils"/>
    </source>
</evidence>
<reference evidence="11 12" key="1">
    <citation type="submission" date="2019-09" db="EMBL/GenBank/DDBJ databases">
        <title>Acinetobacter sp. C16S1 isolated from saline soil.</title>
        <authorList>
            <person name="Xu L."/>
            <person name="Sun J.-Q."/>
        </authorList>
    </citation>
    <scope>NUCLEOTIDE SEQUENCE [LARGE SCALE GENOMIC DNA]</scope>
    <source>
        <strain evidence="11 12">C16S1</strain>
    </source>
</reference>
<gene>
    <name evidence="11" type="ORF">F2A31_00940</name>
</gene>
<dbReference type="PANTHER" id="PTHR43065">
    <property type="entry name" value="SENSOR HISTIDINE KINASE"/>
    <property type="match status" value="1"/>
</dbReference>
<dbReference type="PROSITE" id="PS50109">
    <property type="entry name" value="HIS_KIN"/>
    <property type="match status" value="1"/>
</dbReference>
<keyword evidence="8" id="KW-0902">Two-component regulatory system</keyword>
<dbReference type="Pfam" id="PF13589">
    <property type="entry name" value="HATPase_c_3"/>
    <property type="match status" value="1"/>
</dbReference>
<dbReference type="GO" id="GO:0005524">
    <property type="term" value="F:ATP binding"/>
    <property type="evidence" value="ECO:0007669"/>
    <property type="project" value="UniProtKB-KW"/>
</dbReference>
<dbReference type="GO" id="GO:0000160">
    <property type="term" value="P:phosphorelay signal transduction system"/>
    <property type="evidence" value="ECO:0007669"/>
    <property type="project" value="UniProtKB-KW"/>
</dbReference>
<dbReference type="KEGG" id="asue:F2A31_00940"/>
<organism evidence="11 12">
    <name type="scientific">Acinetobacter suaedae</name>
    <dbReference type="NCBI Taxonomy" id="2609668"/>
    <lineage>
        <taxon>Bacteria</taxon>
        <taxon>Pseudomonadati</taxon>
        <taxon>Pseudomonadota</taxon>
        <taxon>Gammaproteobacteria</taxon>
        <taxon>Moraxellales</taxon>
        <taxon>Moraxellaceae</taxon>
        <taxon>Acinetobacter</taxon>
    </lineage>
</organism>
<keyword evidence="7 11" id="KW-0067">ATP-binding</keyword>
<dbReference type="GO" id="GO:0004673">
    <property type="term" value="F:protein histidine kinase activity"/>
    <property type="evidence" value="ECO:0007669"/>
    <property type="project" value="UniProtKB-EC"/>
</dbReference>
<evidence type="ECO:0000256" key="4">
    <source>
        <dbReference type="ARBA" id="ARBA00022679"/>
    </source>
</evidence>
<dbReference type="AlphaFoldDB" id="A0A5P1UN71"/>
<evidence type="ECO:0000256" key="3">
    <source>
        <dbReference type="ARBA" id="ARBA00022553"/>
    </source>
</evidence>
<evidence type="ECO:0000256" key="1">
    <source>
        <dbReference type="ARBA" id="ARBA00000085"/>
    </source>
</evidence>
<evidence type="ECO:0000256" key="2">
    <source>
        <dbReference type="ARBA" id="ARBA00012438"/>
    </source>
</evidence>
<feature type="domain" description="Histidine kinase" evidence="10">
    <location>
        <begin position="591"/>
        <end position="821"/>
    </location>
</feature>
<keyword evidence="9" id="KW-0175">Coiled coil</keyword>
<protein>
    <recommendedName>
        <fullName evidence="2">histidine kinase</fullName>
        <ecNumber evidence="2">2.7.13.3</ecNumber>
    </recommendedName>
</protein>
<keyword evidence="4" id="KW-0808">Transferase</keyword>
<name>A0A5P1UN71_9GAMM</name>
<dbReference type="InterPro" id="IPR005467">
    <property type="entry name" value="His_kinase_dom"/>
</dbReference>
<keyword evidence="6" id="KW-0418">Kinase</keyword>
<dbReference type="InterPro" id="IPR004358">
    <property type="entry name" value="Sig_transdc_His_kin-like_C"/>
</dbReference>
<dbReference type="SMART" id="SM00387">
    <property type="entry name" value="HATPase_c"/>
    <property type="match status" value="1"/>
</dbReference>
<comment type="catalytic activity">
    <reaction evidence="1">
        <text>ATP + protein L-histidine = ADP + protein N-phospho-L-histidine.</text>
        <dbReference type="EC" id="2.7.13.3"/>
    </reaction>
</comment>
<evidence type="ECO:0000313" key="12">
    <source>
        <dbReference type="Proteomes" id="UP000325177"/>
    </source>
</evidence>
<dbReference type="EMBL" id="CP043909">
    <property type="protein sequence ID" value="QER38351.1"/>
    <property type="molecule type" value="Genomic_DNA"/>
</dbReference>
<dbReference type="EC" id="2.7.13.3" evidence="2"/>
<dbReference type="SUPFAM" id="SSF55874">
    <property type="entry name" value="ATPase domain of HSP90 chaperone/DNA topoisomerase II/histidine kinase"/>
    <property type="match status" value="2"/>
</dbReference>
<dbReference type="InterPro" id="IPR003594">
    <property type="entry name" value="HATPase_dom"/>
</dbReference>
<dbReference type="PANTHER" id="PTHR43065:SF10">
    <property type="entry name" value="PEROXIDE STRESS-ACTIVATED HISTIDINE KINASE MAK3"/>
    <property type="match status" value="1"/>
</dbReference>